<sequence>MEVAVSRPWEANPSAEFRRRLGKSAIELGTTNSSPSCPDIWELDNGDFAVVGRDLTSAYDGRLPADVSVSSDERIVVIPRTTLIAAKRDIPHA</sequence>
<dbReference type="AlphaFoldDB" id="A0A8J3WK26"/>
<evidence type="ECO:0000313" key="2">
    <source>
        <dbReference type="Proteomes" id="UP000619788"/>
    </source>
</evidence>
<protein>
    <submittedName>
        <fullName evidence="1">Uncharacterized protein</fullName>
    </submittedName>
</protein>
<comment type="caution">
    <text evidence="1">The sequence shown here is derived from an EMBL/GenBank/DDBJ whole genome shotgun (WGS) entry which is preliminary data.</text>
</comment>
<accession>A0A8J3WK26</accession>
<dbReference type="EMBL" id="BOOJ01000025">
    <property type="protein sequence ID" value="GIH92165.1"/>
    <property type="molecule type" value="Genomic_DNA"/>
</dbReference>
<dbReference type="Proteomes" id="UP000619788">
    <property type="component" value="Unassembled WGS sequence"/>
</dbReference>
<organism evidence="1 2">
    <name type="scientific">Planobispora siamensis</name>
    <dbReference type="NCBI Taxonomy" id="936338"/>
    <lineage>
        <taxon>Bacteria</taxon>
        <taxon>Bacillati</taxon>
        <taxon>Actinomycetota</taxon>
        <taxon>Actinomycetes</taxon>
        <taxon>Streptosporangiales</taxon>
        <taxon>Streptosporangiaceae</taxon>
        <taxon>Planobispora</taxon>
    </lineage>
</organism>
<evidence type="ECO:0000313" key="1">
    <source>
        <dbReference type="EMBL" id="GIH92165.1"/>
    </source>
</evidence>
<proteinExistence type="predicted"/>
<reference evidence="1 2" key="1">
    <citation type="submission" date="2021-01" db="EMBL/GenBank/DDBJ databases">
        <title>Whole genome shotgun sequence of Planobispora siamensis NBRC 107568.</title>
        <authorList>
            <person name="Komaki H."/>
            <person name="Tamura T."/>
        </authorList>
    </citation>
    <scope>NUCLEOTIDE SEQUENCE [LARGE SCALE GENOMIC DNA]</scope>
    <source>
        <strain evidence="1 2">NBRC 107568</strain>
    </source>
</reference>
<gene>
    <name evidence="1" type="ORF">Psi01_27950</name>
</gene>
<name>A0A8J3WK26_9ACTN</name>
<keyword evidence="2" id="KW-1185">Reference proteome</keyword>